<dbReference type="EMBL" id="UINC01017337">
    <property type="protein sequence ID" value="SVA71731.1"/>
    <property type="molecule type" value="Genomic_DNA"/>
</dbReference>
<organism evidence="2">
    <name type="scientific">marine metagenome</name>
    <dbReference type="NCBI Taxonomy" id="408172"/>
    <lineage>
        <taxon>unclassified sequences</taxon>
        <taxon>metagenomes</taxon>
        <taxon>ecological metagenomes</taxon>
    </lineage>
</organism>
<dbReference type="Gene3D" id="3.30.750.44">
    <property type="match status" value="1"/>
</dbReference>
<evidence type="ECO:0000259" key="1">
    <source>
        <dbReference type="Pfam" id="PF14684"/>
    </source>
</evidence>
<dbReference type="InterPro" id="IPR028204">
    <property type="entry name" value="Tricorn_C1"/>
</dbReference>
<evidence type="ECO:0000313" key="2">
    <source>
        <dbReference type="EMBL" id="SVA71731.1"/>
    </source>
</evidence>
<reference evidence="2" key="1">
    <citation type="submission" date="2018-05" db="EMBL/GenBank/DDBJ databases">
        <authorList>
            <person name="Lanie J.A."/>
            <person name="Ng W.-L."/>
            <person name="Kazmierczak K.M."/>
            <person name="Andrzejewski T.M."/>
            <person name="Davidsen T.M."/>
            <person name="Wayne K.J."/>
            <person name="Tettelin H."/>
            <person name="Glass J.I."/>
            <person name="Rusch D."/>
            <person name="Podicherti R."/>
            <person name="Tsui H.-C.T."/>
            <person name="Winkler M.E."/>
        </authorList>
    </citation>
    <scope>NUCLEOTIDE SEQUENCE</scope>
</reference>
<feature type="non-terminal residue" evidence="2">
    <location>
        <position position="66"/>
    </location>
</feature>
<name>A0A381Y501_9ZZZZ</name>
<gene>
    <name evidence="2" type="ORF">METZ01_LOCUS124585</name>
</gene>
<dbReference type="Pfam" id="PF14684">
    <property type="entry name" value="Tricorn_C1"/>
    <property type="match status" value="1"/>
</dbReference>
<dbReference type="AlphaFoldDB" id="A0A381Y501"/>
<proteinExistence type="predicted"/>
<feature type="domain" description="Tricorn protease C1" evidence="1">
    <location>
        <begin position="39"/>
        <end position="66"/>
    </location>
</feature>
<protein>
    <recommendedName>
        <fullName evidence="1">Tricorn protease C1 domain-containing protein</fullName>
    </recommendedName>
</protein>
<accession>A0A381Y501</accession>
<sequence length="66" mass="7465">MSKLGRRSHRGRSLLLVASSVLVICATGATAVQENIHLETFDEAWRIIAETHWDPEFMGVDWEAVR</sequence>